<comment type="similarity">
    <text evidence="1">Belongs to the GSP E family.</text>
</comment>
<accession>A0AAU8PNW4</accession>
<dbReference type="Gene3D" id="3.40.50.300">
    <property type="entry name" value="P-loop containing nucleotide triphosphate hydrolases"/>
    <property type="match status" value="1"/>
</dbReference>
<evidence type="ECO:0000313" key="4">
    <source>
        <dbReference type="Proteomes" id="UP000009229"/>
    </source>
</evidence>
<evidence type="ECO:0000313" key="3">
    <source>
        <dbReference type="EMBL" id="AEG14455.1"/>
    </source>
</evidence>
<protein>
    <submittedName>
        <fullName evidence="3">Type II secretion system protein E</fullName>
    </submittedName>
</protein>
<dbReference type="Proteomes" id="UP000009229">
    <property type="component" value="Chromosome"/>
</dbReference>
<dbReference type="GO" id="GO:0016887">
    <property type="term" value="F:ATP hydrolysis activity"/>
    <property type="evidence" value="ECO:0007669"/>
    <property type="project" value="InterPro"/>
</dbReference>
<dbReference type="AlphaFoldDB" id="A0AAU8PNW4"/>
<evidence type="ECO:0000256" key="1">
    <source>
        <dbReference type="ARBA" id="ARBA00006611"/>
    </source>
</evidence>
<evidence type="ECO:0000259" key="2">
    <source>
        <dbReference type="Pfam" id="PF00437"/>
    </source>
</evidence>
<dbReference type="Gene3D" id="3.30.450.380">
    <property type="match status" value="1"/>
</dbReference>
<dbReference type="KEGG" id="dku:Desku_0855"/>
<keyword evidence="4" id="KW-1185">Reference proteome</keyword>
<dbReference type="RefSeq" id="WP_013821970.1">
    <property type="nucleotide sequence ID" value="NC_015573.1"/>
</dbReference>
<dbReference type="SUPFAM" id="SSF52540">
    <property type="entry name" value="P-loop containing nucleoside triphosphate hydrolases"/>
    <property type="match status" value="1"/>
</dbReference>
<dbReference type="PANTHER" id="PTHR30486:SF6">
    <property type="entry name" value="TYPE IV PILUS RETRACTATION ATPASE PILT"/>
    <property type="match status" value="1"/>
</dbReference>
<dbReference type="EMBL" id="CP002770">
    <property type="protein sequence ID" value="AEG14455.1"/>
    <property type="molecule type" value="Genomic_DNA"/>
</dbReference>
<proteinExistence type="inferred from homology"/>
<sequence length="435" mass="49537">MDIRLGEKHLHEATAIIQELLADPRVNTEELEKIFWLAKAGYPGYDVKAREAVESLMKKYGLTVSGMPDGEAAQKIYEYLWGLDVVESLYRMPHVNEIRVNGPRKIYYQYQGKNMRAEEICFKDSEHIRKIIARMLEHDRAYLDESNPGCESRRLDGTRLTALTYPVTKEPCFILRKHGTFDMSQDNYIESGTMSEYILNLLVVLVKGRANILISGSANTGKTTLLRFLVKYLHPRLRIVTLETDRELFLDEWYPDRDIISLEAHPELGWDMRRCFVIVLRLSPNVIIVGEARGIGEAGQMINAVRSGHTGMGTLHTLSVYEAVSTLALMALEEGRKLPVPLLEDQIASGFDVIIQMYGNDVTGTIRIEHVVEVSKGKNGPEFRDLCIWEPSNESYEQGKWRYPCGISEMLAQKLFKFGVTRSELEQLEGMRANA</sequence>
<dbReference type="CDD" id="cd01130">
    <property type="entry name" value="VirB11-like_ATPase"/>
    <property type="match status" value="1"/>
</dbReference>
<dbReference type="Pfam" id="PF00437">
    <property type="entry name" value="T2SSE"/>
    <property type="match status" value="1"/>
</dbReference>
<dbReference type="InterPro" id="IPR001482">
    <property type="entry name" value="T2SS/T4SS_dom"/>
</dbReference>
<organism evidence="3 4">
    <name type="scientific">Desulfofundulus kuznetsovii (strain DSM 6115 / VKM B-1805 / 17)</name>
    <name type="common">Desulfotomaculum kuznetsovii</name>
    <dbReference type="NCBI Taxonomy" id="760568"/>
    <lineage>
        <taxon>Bacteria</taxon>
        <taxon>Bacillati</taxon>
        <taxon>Bacillota</taxon>
        <taxon>Clostridia</taxon>
        <taxon>Eubacteriales</taxon>
        <taxon>Peptococcaceae</taxon>
        <taxon>Desulfofundulus</taxon>
    </lineage>
</organism>
<reference evidence="4" key="1">
    <citation type="submission" date="2011-05" db="EMBL/GenBank/DDBJ databases">
        <title>Complete sequence of Desulfotomaculum kuznetsovii DSM 6115.</title>
        <authorList>
            <person name="Lucas S."/>
            <person name="Han J."/>
            <person name="Lapidus A."/>
            <person name="Cheng J.-F."/>
            <person name="Goodwin L."/>
            <person name="Pitluck S."/>
            <person name="Peters L."/>
            <person name="Mikhailova N."/>
            <person name="Lu M."/>
            <person name="Saunders E."/>
            <person name="Han C."/>
            <person name="Tapia R."/>
            <person name="Land M."/>
            <person name="Hauser L."/>
            <person name="Kyrpides N."/>
            <person name="Ivanova N."/>
            <person name="Pagani I."/>
            <person name="Nazina T."/>
            <person name="Ivanova A."/>
            <person name="Parshina S."/>
            <person name="Kuever J."/>
            <person name="Muyzer G."/>
            <person name="Plugge C."/>
            <person name="Stams A."/>
            <person name="Woyke T."/>
        </authorList>
    </citation>
    <scope>NUCLEOTIDE SEQUENCE [LARGE SCALE GENOMIC DNA]</scope>
    <source>
        <strain evidence="4">DSM 6115 / VKM B-1805 / 17</strain>
    </source>
</reference>
<dbReference type="InterPro" id="IPR050921">
    <property type="entry name" value="T4SS_GSP_E_ATPase"/>
</dbReference>
<gene>
    <name evidence="3" type="ordered locus">Desku_0855</name>
</gene>
<dbReference type="PANTHER" id="PTHR30486">
    <property type="entry name" value="TWITCHING MOTILITY PROTEIN PILT"/>
    <property type="match status" value="1"/>
</dbReference>
<name>A0AAU8PNW4_DESK7</name>
<feature type="domain" description="Bacterial type II secretion system protein E" evidence="2">
    <location>
        <begin position="85"/>
        <end position="355"/>
    </location>
</feature>
<dbReference type="InterPro" id="IPR027417">
    <property type="entry name" value="P-loop_NTPase"/>
</dbReference>